<evidence type="ECO:0000256" key="6">
    <source>
        <dbReference type="SAM" id="Phobius"/>
    </source>
</evidence>
<keyword evidence="4 6" id="KW-1133">Transmembrane helix</keyword>
<comment type="subcellular location">
    <subcellularLocation>
        <location evidence="1">Membrane</location>
        <topology evidence="1">Multi-pass membrane protein</topology>
    </subcellularLocation>
</comment>
<proteinExistence type="inferred from homology"/>
<reference evidence="7 8" key="1">
    <citation type="submission" date="2019-04" db="EMBL/GenBank/DDBJ databases">
        <authorList>
            <person name="Hwang J.C."/>
        </authorList>
    </citation>
    <scope>NUCLEOTIDE SEQUENCE [LARGE SCALE GENOMIC DNA]</scope>
    <source>
        <strain evidence="7 8">IMCC35002</strain>
    </source>
</reference>
<dbReference type="PANTHER" id="PTHR42893:SF46">
    <property type="entry name" value="PROTEIN DETOXIFICATION 44, CHLOROPLASTIC"/>
    <property type="match status" value="1"/>
</dbReference>
<feature type="transmembrane region" description="Helical" evidence="6">
    <location>
        <begin position="358"/>
        <end position="380"/>
    </location>
</feature>
<keyword evidence="5 6" id="KW-0472">Membrane</keyword>
<dbReference type="NCBIfam" id="TIGR00797">
    <property type="entry name" value="matE"/>
    <property type="match status" value="1"/>
</dbReference>
<dbReference type="GO" id="GO:0005886">
    <property type="term" value="C:plasma membrane"/>
    <property type="evidence" value="ECO:0007669"/>
    <property type="project" value="TreeGrafter"/>
</dbReference>
<dbReference type="RefSeq" id="WP_136862972.1">
    <property type="nucleotide sequence ID" value="NZ_SWCJ01000004.1"/>
</dbReference>
<dbReference type="OrthoDB" id="9789527at2"/>
<organism evidence="7 8">
    <name type="scientific">Ferrimonas aestuarii</name>
    <dbReference type="NCBI Taxonomy" id="2569539"/>
    <lineage>
        <taxon>Bacteria</taxon>
        <taxon>Pseudomonadati</taxon>
        <taxon>Pseudomonadota</taxon>
        <taxon>Gammaproteobacteria</taxon>
        <taxon>Alteromonadales</taxon>
        <taxon>Ferrimonadaceae</taxon>
        <taxon>Ferrimonas</taxon>
    </lineage>
</organism>
<feature type="transmembrane region" description="Helical" evidence="6">
    <location>
        <begin position="412"/>
        <end position="433"/>
    </location>
</feature>
<feature type="transmembrane region" description="Helical" evidence="6">
    <location>
        <begin position="246"/>
        <end position="265"/>
    </location>
</feature>
<gene>
    <name evidence="7" type="ORF">FCL42_08495</name>
</gene>
<feature type="transmembrane region" description="Helical" evidence="6">
    <location>
        <begin position="387"/>
        <end position="406"/>
    </location>
</feature>
<dbReference type="CDD" id="cd13136">
    <property type="entry name" value="MATE_DinF_like"/>
    <property type="match status" value="1"/>
</dbReference>
<dbReference type="EMBL" id="SWCJ01000004">
    <property type="protein sequence ID" value="TKB56320.1"/>
    <property type="molecule type" value="Genomic_DNA"/>
</dbReference>
<evidence type="ECO:0000256" key="4">
    <source>
        <dbReference type="ARBA" id="ARBA00022989"/>
    </source>
</evidence>
<dbReference type="AlphaFoldDB" id="A0A4U1BQR3"/>
<comment type="similarity">
    <text evidence="2">Belongs to the multi antimicrobial extrusion (MATE) (TC 2.A.66.1) family.</text>
</comment>
<evidence type="ECO:0000256" key="5">
    <source>
        <dbReference type="ARBA" id="ARBA00023136"/>
    </source>
</evidence>
<feature type="transmembrane region" description="Helical" evidence="6">
    <location>
        <begin position="97"/>
        <end position="116"/>
    </location>
</feature>
<comment type="caution">
    <text evidence="7">The sequence shown here is derived from an EMBL/GenBank/DDBJ whole genome shotgun (WGS) entry which is preliminary data.</text>
</comment>
<feature type="transmembrane region" description="Helical" evidence="6">
    <location>
        <begin position="271"/>
        <end position="294"/>
    </location>
</feature>
<accession>A0A4U1BQR3</accession>
<evidence type="ECO:0000313" key="8">
    <source>
        <dbReference type="Proteomes" id="UP000305675"/>
    </source>
</evidence>
<feature type="transmembrane region" description="Helical" evidence="6">
    <location>
        <begin position="16"/>
        <end position="36"/>
    </location>
</feature>
<dbReference type="Proteomes" id="UP000305675">
    <property type="component" value="Unassembled WGS sequence"/>
</dbReference>
<dbReference type="PANTHER" id="PTHR42893">
    <property type="entry name" value="PROTEIN DETOXIFICATION 44, CHLOROPLASTIC-RELATED"/>
    <property type="match status" value="1"/>
</dbReference>
<dbReference type="GO" id="GO:0042910">
    <property type="term" value="F:xenobiotic transmembrane transporter activity"/>
    <property type="evidence" value="ECO:0007669"/>
    <property type="project" value="InterPro"/>
</dbReference>
<dbReference type="GO" id="GO:0015297">
    <property type="term" value="F:antiporter activity"/>
    <property type="evidence" value="ECO:0007669"/>
    <property type="project" value="InterPro"/>
</dbReference>
<feature type="transmembrane region" description="Helical" evidence="6">
    <location>
        <begin position="48"/>
        <end position="70"/>
    </location>
</feature>
<evidence type="ECO:0000256" key="1">
    <source>
        <dbReference type="ARBA" id="ARBA00004141"/>
    </source>
</evidence>
<feature type="transmembrane region" description="Helical" evidence="6">
    <location>
        <begin position="315"/>
        <end position="338"/>
    </location>
</feature>
<dbReference type="InterPro" id="IPR044644">
    <property type="entry name" value="DinF-like"/>
</dbReference>
<evidence type="ECO:0000256" key="2">
    <source>
        <dbReference type="ARBA" id="ARBA00010199"/>
    </source>
</evidence>
<evidence type="ECO:0000313" key="7">
    <source>
        <dbReference type="EMBL" id="TKB56320.1"/>
    </source>
</evidence>
<feature type="transmembrane region" description="Helical" evidence="6">
    <location>
        <begin position="196"/>
        <end position="215"/>
    </location>
</feature>
<keyword evidence="3 6" id="KW-0812">Transmembrane</keyword>
<dbReference type="Pfam" id="PF01554">
    <property type="entry name" value="MatE"/>
    <property type="match status" value="2"/>
</dbReference>
<keyword evidence="8" id="KW-1185">Reference proteome</keyword>
<feature type="transmembrane region" description="Helical" evidence="6">
    <location>
        <begin position="136"/>
        <end position="158"/>
    </location>
</feature>
<evidence type="ECO:0000256" key="3">
    <source>
        <dbReference type="ARBA" id="ARBA00022692"/>
    </source>
</evidence>
<protein>
    <submittedName>
        <fullName evidence="7">MATE family efflux transporter</fullName>
    </submittedName>
</protein>
<name>A0A4U1BQR3_9GAMM</name>
<feature type="transmembrane region" description="Helical" evidence="6">
    <location>
        <begin position="170"/>
        <end position="190"/>
    </location>
</feature>
<dbReference type="InterPro" id="IPR002528">
    <property type="entry name" value="MATE_fam"/>
</dbReference>
<sequence length="446" mass="49090">MSIAAILKQPEAHKRTFALAWPMILSNITIPLLGLVDTAVIGHLDHAYYLGGVALGSMIITLILWILGFLRMSTTALVAQGHGADDFSAQTRVLSQGVMLALLLAFTALVLQWPVMEWGIPLAGGSSEVQHYGAQYFGIRIWGAPAALTNLVLLGFLLGRGMPKVAMWQLILGNGLNISLDLLFVVGFGWGVAGAAWASVLAEYGTLMLALYLVAKVLKQHDALAWSKLVPQWQGVGRLLRLNRDIFIRTLCLQACLSFITIMGARMGDLVVAANAVLLNFMLLISYALDGFAYSAEVEVARAWGAKKAEQLKQAVLLCWVWSAMTALIFALLFWGLGDWFISLMTGIEEVQQVASTHLIWVVMLPVLAFSCFLFDGVYIGAAQGSIMRNSMLVSAIGFFVLFWLCRDWGNHALWLALDGFMLLRGLTLAWHYRYRLRLPEQAKLD</sequence>